<dbReference type="Pfam" id="PF00756">
    <property type="entry name" value="Esterase"/>
    <property type="match status" value="1"/>
</dbReference>
<evidence type="ECO:0000256" key="2">
    <source>
        <dbReference type="ARBA" id="ARBA00022801"/>
    </source>
</evidence>
<keyword evidence="4" id="KW-1185">Reference proteome</keyword>
<reference evidence="4" key="1">
    <citation type="submission" date="2016-10" db="EMBL/GenBank/DDBJ databases">
        <authorList>
            <person name="Varghese N."/>
            <person name="Submissions S."/>
        </authorList>
    </citation>
    <scope>NUCLEOTIDE SEQUENCE [LARGE SCALE GENOMIC DNA]</scope>
    <source>
        <strain evidence="4">DSM 15282</strain>
    </source>
</reference>
<accession>A0A1I5E372</accession>
<dbReference type="InterPro" id="IPR029058">
    <property type="entry name" value="AB_hydrolase_fold"/>
</dbReference>
<dbReference type="EMBL" id="FOVW01000003">
    <property type="protein sequence ID" value="SFO05730.1"/>
    <property type="molecule type" value="Genomic_DNA"/>
</dbReference>
<dbReference type="RefSeq" id="WP_175557854.1">
    <property type="nucleotide sequence ID" value="NZ_FOVW01000003.1"/>
</dbReference>
<dbReference type="AlphaFoldDB" id="A0A1I5E372"/>
<dbReference type="InterPro" id="IPR000801">
    <property type="entry name" value="Esterase-like"/>
</dbReference>
<proteinExistence type="inferred from homology"/>
<dbReference type="STRING" id="226506.SAMN04488519_103261"/>
<dbReference type="Proteomes" id="UP000199564">
    <property type="component" value="Unassembled WGS sequence"/>
</dbReference>
<sequence>MSILELSKKREAFTQDIHIKIGVKDSIYSEILNENRNLIVSLPKDYQSSNKLYPTLFLLDGNETSLLNTIVITRYLRADIIIVAILNTDRDRDMMPLSTPTYKVDNPGAAHFLSFLEKELIPHIDKEYRSNRQRTIRGTSLSGLFVMYAFLERPELFQNYIGNSAGWYADMDPFFSDLADNAFKNKERFLGKKLFVANSLVDSYDPNKEVHLAMLEFAEKVELELGANFSFKYVTYDNYGHVPYPSFYDGLKYVLGDN</sequence>
<evidence type="ECO:0000313" key="3">
    <source>
        <dbReference type="EMBL" id="SFO05730.1"/>
    </source>
</evidence>
<dbReference type="PANTHER" id="PTHR40841">
    <property type="entry name" value="SIDEROPHORE TRIACETYLFUSARININE C ESTERASE"/>
    <property type="match status" value="1"/>
</dbReference>
<evidence type="ECO:0000313" key="4">
    <source>
        <dbReference type="Proteomes" id="UP000199564"/>
    </source>
</evidence>
<name>A0A1I5E372_9BACT</name>
<evidence type="ECO:0008006" key="5">
    <source>
        <dbReference type="Google" id="ProtNLM"/>
    </source>
</evidence>
<dbReference type="Gene3D" id="3.40.50.1820">
    <property type="entry name" value="alpha/beta hydrolase"/>
    <property type="match status" value="1"/>
</dbReference>
<dbReference type="InterPro" id="IPR052558">
    <property type="entry name" value="Siderophore_Hydrolase_D"/>
</dbReference>
<dbReference type="GO" id="GO:0016788">
    <property type="term" value="F:hydrolase activity, acting on ester bonds"/>
    <property type="evidence" value="ECO:0007669"/>
    <property type="project" value="TreeGrafter"/>
</dbReference>
<keyword evidence="2" id="KW-0378">Hydrolase</keyword>
<organism evidence="3 4">
    <name type="scientific">Algoriphagus ornithinivorans</name>
    <dbReference type="NCBI Taxonomy" id="226506"/>
    <lineage>
        <taxon>Bacteria</taxon>
        <taxon>Pseudomonadati</taxon>
        <taxon>Bacteroidota</taxon>
        <taxon>Cytophagia</taxon>
        <taxon>Cytophagales</taxon>
        <taxon>Cyclobacteriaceae</taxon>
        <taxon>Algoriphagus</taxon>
    </lineage>
</organism>
<evidence type="ECO:0000256" key="1">
    <source>
        <dbReference type="ARBA" id="ARBA00005622"/>
    </source>
</evidence>
<dbReference type="SUPFAM" id="SSF53474">
    <property type="entry name" value="alpha/beta-Hydrolases"/>
    <property type="match status" value="1"/>
</dbReference>
<protein>
    <recommendedName>
        <fullName evidence="5">Esterase</fullName>
    </recommendedName>
</protein>
<gene>
    <name evidence="3" type="ORF">SAMN04488519_103261</name>
</gene>
<dbReference type="PANTHER" id="PTHR40841:SF2">
    <property type="entry name" value="SIDEROPHORE-DEGRADING ESTERASE (EUROFUNG)"/>
    <property type="match status" value="1"/>
</dbReference>
<comment type="similarity">
    <text evidence="1">Belongs to the esterase D family.</text>
</comment>